<keyword evidence="2" id="KW-0472">Membrane</keyword>
<sequence length="343" mass="35321">MAVWLPATPGAFWGIVALPTTVGALLAHVAWRPADSEAPADHVLPEACTALARVLLATGLLMAQFLLTPVLRPDTQLWMRPFLWWAIGMAGLGAILAADRAVACSLQAIGYCLPAGVSTEEAGARRDSQALAAAHQPPSPSKTLPSETVTPAKPTAQQGSALRGAGSPAGRSGRPRPPLSPIRTPSTDVSPDDSLAQLTLDSLQAGPETPLGPEDTPAEEEEEDGLMSGTPVDGSFPRHGIPGERATPHPGMGTPVRPRPGPKAAGGTVVRSAAPPPPPTPAPGDGHTDPLSPFDLLAGEASQGEPTTPNTLTPSGGMAASPARRSKGRQRKAITQDTFKRPR</sequence>
<accession>A0A058ZGP9</accession>
<evidence type="ECO:0000313" key="3">
    <source>
        <dbReference type="EMBL" id="KCV73108.1"/>
    </source>
</evidence>
<feature type="transmembrane region" description="Helical" evidence="2">
    <location>
        <begin position="82"/>
        <end position="98"/>
    </location>
</feature>
<keyword evidence="2" id="KW-1133">Transmembrane helix</keyword>
<evidence type="ECO:0000256" key="2">
    <source>
        <dbReference type="SAM" id="Phobius"/>
    </source>
</evidence>
<evidence type="ECO:0000313" key="4">
    <source>
        <dbReference type="Proteomes" id="UP000030693"/>
    </source>
</evidence>
<dbReference type="Proteomes" id="UP000030693">
    <property type="component" value="Unassembled WGS sequence"/>
</dbReference>
<evidence type="ECO:0000256" key="1">
    <source>
        <dbReference type="SAM" id="MobiDB-lite"/>
    </source>
</evidence>
<dbReference type="RefSeq" id="XP_009492809.1">
    <property type="nucleotide sequence ID" value="XM_009494534.1"/>
</dbReference>
<gene>
    <name evidence="3" type="ORF">H696_00653</name>
</gene>
<feature type="compositionally biased region" description="Polar residues" evidence="1">
    <location>
        <begin position="304"/>
        <end position="314"/>
    </location>
</feature>
<keyword evidence="4" id="KW-1185">Reference proteome</keyword>
<organism evidence="3">
    <name type="scientific">Fonticula alba</name>
    <name type="common">Slime mold</name>
    <dbReference type="NCBI Taxonomy" id="691883"/>
    <lineage>
        <taxon>Eukaryota</taxon>
        <taxon>Rotosphaerida</taxon>
        <taxon>Fonticulaceae</taxon>
        <taxon>Fonticula</taxon>
    </lineage>
</organism>
<protein>
    <submittedName>
        <fullName evidence="3">Uncharacterized protein</fullName>
    </submittedName>
</protein>
<feature type="region of interest" description="Disordered" evidence="1">
    <location>
        <begin position="124"/>
        <end position="343"/>
    </location>
</feature>
<feature type="transmembrane region" description="Helical" evidence="2">
    <location>
        <begin position="12"/>
        <end position="31"/>
    </location>
</feature>
<dbReference type="AlphaFoldDB" id="A0A058ZGP9"/>
<dbReference type="GeneID" id="20525378"/>
<dbReference type="EMBL" id="KB932201">
    <property type="protein sequence ID" value="KCV73108.1"/>
    <property type="molecule type" value="Genomic_DNA"/>
</dbReference>
<keyword evidence="2" id="KW-0812">Transmembrane</keyword>
<reference evidence="3" key="1">
    <citation type="submission" date="2013-04" db="EMBL/GenBank/DDBJ databases">
        <title>The Genome Sequence of Fonticula alba ATCC 38817.</title>
        <authorList>
            <consortium name="The Broad Institute Genomics Platform"/>
            <person name="Russ C."/>
            <person name="Cuomo C."/>
            <person name="Burger G."/>
            <person name="Gray M.W."/>
            <person name="Holland P.W.H."/>
            <person name="King N."/>
            <person name="Lang F.B.F."/>
            <person name="Roger A.J."/>
            <person name="Ruiz-Trillo I."/>
            <person name="Brown M."/>
            <person name="Walker B."/>
            <person name="Young S."/>
            <person name="Zeng Q."/>
            <person name="Gargeya S."/>
            <person name="Fitzgerald M."/>
            <person name="Haas B."/>
            <person name="Abouelleil A."/>
            <person name="Allen A.W."/>
            <person name="Alvarado L."/>
            <person name="Arachchi H.M."/>
            <person name="Berlin A.M."/>
            <person name="Chapman S.B."/>
            <person name="Gainer-Dewar J."/>
            <person name="Goldberg J."/>
            <person name="Griggs A."/>
            <person name="Gujja S."/>
            <person name="Hansen M."/>
            <person name="Howarth C."/>
            <person name="Imamovic A."/>
            <person name="Ireland A."/>
            <person name="Larimer J."/>
            <person name="McCowan C."/>
            <person name="Murphy C."/>
            <person name="Pearson M."/>
            <person name="Poon T.W."/>
            <person name="Priest M."/>
            <person name="Roberts A."/>
            <person name="Saif S."/>
            <person name="Shea T."/>
            <person name="Sisk P."/>
            <person name="Sykes S."/>
            <person name="Wortman J."/>
            <person name="Nusbaum C."/>
            <person name="Birren B."/>
        </authorList>
    </citation>
    <scope>NUCLEOTIDE SEQUENCE [LARGE SCALE GENOMIC DNA]</scope>
    <source>
        <strain evidence="3">ATCC 38817</strain>
    </source>
</reference>
<name>A0A058ZGP9_FONAL</name>
<feature type="compositionally biased region" description="Acidic residues" evidence="1">
    <location>
        <begin position="216"/>
        <end position="225"/>
    </location>
</feature>
<proteinExistence type="predicted"/>
<feature type="compositionally biased region" description="Low complexity" evidence="1">
    <location>
        <begin position="159"/>
        <end position="172"/>
    </location>
</feature>
<feature type="transmembrane region" description="Helical" evidence="2">
    <location>
        <begin position="51"/>
        <end position="70"/>
    </location>
</feature>